<comment type="caution">
    <text evidence="1">The sequence shown here is derived from an EMBL/GenBank/DDBJ whole genome shotgun (WGS) entry which is preliminary data.</text>
</comment>
<organism evidence="1 2">
    <name type="scientific">Xanthoceras sorbifolium</name>
    <dbReference type="NCBI Taxonomy" id="99658"/>
    <lineage>
        <taxon>Eukaryota</taxon>
        <taxon>Viridiplantae</taxon>
        <taxon>Streptophyta</taxon>
        <taxon>Embryophyta</taxon>
        <taxon>Tracheophyta</taxon>
        <taxon>Spermatophyta</taxon>
        <taxon>Magnoliopsida</taxon>
        <taxon>eudicotyledons</taxon>
        <taxon>Gunneridae</taxon>
        <taxon>Pentapetalae</taxon>
        <taxon>rosids</taxon>
        <taxon>malvids</taxon>
        <taxon>Sapindales</taxon>
        <taxon>Sapindaceae</taxon>
        <taxon>Xanthoceroideae</taxon>
        <taxon>Xanthoceras</taxon>
    </lineage>
</organism>
<reference evidence="1 2" key="1">
    <citation type="submission" date="2021-02" db="EMBL/GenBank/DDBJ databases">
        <title>Plant Genome Project.</title>
        <authorList>
            <person name="Zhang R.-G."/>
        </authorList>
    </citation>
    <scope>NUCLEOTIDE SEQUENCE [LARGE SCALE GENOMIC DNA]</scope>
    <source>
        <tissue evidence="1">Leaves</tissue>
    </source>
</reference>
<name>A0ABQ8HVR8_9ROSI</name>
<proteinExistence type="predicted"/>
<gene>
    <name evidence="1" type="ORF">JRO89_XS07G0281400</name>
</gene>
<dbReference type="Proteomes" id="UP000827721">
    <property type="component" value="Unassembled WGS sequence"/>
</dbReference>
<evidence type="ECO:0000313" key="1">
    <source>
        <dbReference type="EMBL" id="KAH7568359.1"/>
    </source>
</evidence>
<sequence>MEESMISLSASEVKTSETVLEVISVKLCLAKKLTSSLMPNLTEATLSKAIEDSRISELIPEMQENKINMHDLLPEMCWEIVSQESSNNPGQRSWSGKPC</sequence>
<evidence type="ECO:0000313" key="2">
    <source>
        <dbReference type="Proteomes" id="UP000827721"/>
    </source>
</evidence>
<protein>
    <submittedName>
        <fullName evidence="1">Uncharacterized protein</fullName>
    </submittedName>
</protein>
<accession>A0ABQ8HVR8</accession>
<dbReference type="EMBL" id="JAFEMO010000007">
    <property type="protein sequence ID" value="KAH7568359.1"/>
    <property type="molecule type" value="Genomic_DNA"/>
</dbReference>
<keyword evidence="2" id="KW-1185">Reference proteome</keyword>